<dbReference type="InterPro" id="IPR001278">
    <property type="entry name" value="Arg-tRNA-ligase"/>
</dbReference>
<sequence>MTPSDGAHLAAAAHRVPSVRADLAATFRTALNSAFPNVPMEPQVAATNNPRFGDYQCNNAMQLFGRMKGKEGAPKKPTDVANAIVDALPASDMIAERPTLAGPGFINVKLNHGWIAERIHSMLVQGIGVWAPPLPYNRAIVDFSSPNVAKEMHVGHLRSTIIGDTIARSLEFCGVDTLRINHVGDWGTQFGMLIEHISDTRNGLTGTTTEEVSDLQKLYKESKARFDADDDFKARARAAVTRLQSGEQEYLETWKRICEASRDEFYAIYERLDVRLLWRGESYYNPQLRPLVEELHERGIAEESEGALVIHMPKEKQPLMIRKSDGGFGYGTTDMATLKQRIHEEKAEWIIYVTDEGQSGHFKLVFGSGKKAGIIPEENPPRIDHVGFGLVLNKDGKRIRTRDMGEATKLVELLDEAKNLCKVEIKERRGEETDEKLKALNLDAEQIEERRKKRGEPFTEEELEEAAAIMGYGAVKYADLKNNRKTDYKFNLEDMVALNGNTAVYMLYAHARIASIVRKVGKDVNEVAKTAQITLEHPAEIALGLQIVQFTETLEDMFVDLAPNRITEYVYELANLFSTFYTECKVSGSEQEDSRLLLCEATAIVMRQCLTLLGIKPLYRI</sequence>
<dbReference type="HAMAP" id="MF_00123">
    <property type="entry name" value="Arg_tRNA_synth"/>
    <property type="match status" value="1"/>
</dbReference>
<dbReference type="SUPFAM" id="SSF47323">
    <property type="entry name" value="Anticodon-binding domain of a subclass of class I aminoacyl-tRNA synthetases"/>
    <property type="match status" value="1"/>
</dbReference>
<dbReference type="Proteomes" id="UP001497392">
    <property type="component" value="Unassembled WGS sequence"/>
</dbReference>
<keyword evidence="4 10" id="KW-0547">Nucleotide-binding</keyword>
<dbReference type="Pfam" id="PF05746">
    <property type="entry name" value="DALR_1"/>
    <property type="match status" value="1"/>
</dbReference>
<dbReference type="SMART" id="SM00836">
    <property type="entry name" value="DALR_1"/>
    <property type="match status" value="1"/>
</dbReference>
<dbReference type="Gene3D" id="3.30.1360.70">
    <property type="entry name" value="Arginyl tRNA synthetase N-terminal domain"/>
    <property type="match status" value="1"/>
</dbReference>
<dbReference type="Gene3D" id="3.40.50.620">
    <property type="entry name" value="HUPs"/>
    <property type="match status" value="1"/>
</dbReference>
<dbReference type="InterPro" id="IPR036695">
    <property type="entry name" value="Arg-tRNA-synth_N_sf"/>
</dbReference>
<evidence type="ECO:0000256" key="1">
    <source>
        <dbReference type="ARBA" id="ARBA00005594"/>
    </source>
</evidence>
<dbReference type="InterPro" id="IPR014729">
    <property type="entry name" value="Rossmann-like_a/b/a_fold"/>
</dbReference>
<evidence type="ECO:0000259" key="12">
    <source>
        <dbReference type="SMART" id="SM01016"/>
    </source>
</evidence>
<keyword evidence="5 10" id="KW-0067">ATP-binding</keyword>
<evidence type="ECO:0000256" key="5">
    <source>
        <dbReference type="ARBA" id="ARBA00022840"/>
    </source>
</evidence>
<dbReference type="InterPro" id="IPR009080">
    <property type="entry name" value="tRNAsynth_Ia_anticodon-bd"/>
</dbReference>
<keyword evidence="7 10" id="KW-0030">Aminoacyl-tRNA synthetase</keyword>
<dbReference type="PANTHER" id="PTHR11956:SF5">
    <property type="entry name" value="ARGININE--TRNA LIGASE, CYTOPLASMIC"/>
    <property type="match status" value="1"/>
</dbReference>
<proteinExistence type="inferred from homology"/>
<dbReference type="InterPro" id="IPR005148">
    <property type="entry name" value="Arg-tRNA-synth_N"/>
</dbReference>
<dbReference type="Pfam" id="PF03485">
    <property type="entry name" value="Arg_tRNA_synt_N"/>
    <property type="match status" value="1"/>
</dbReference>
<evidence type="ECO:0000256" key="3">
    <source>
        <dbReference type="ARBA" id="ARBA00022598"/>
    </source>
</evidence>
<evidence type="ECO:0000256" key="4">
    <source>
        <dbReference type="ARBA" id="ARBA00022741"/>
    </source>
</evidence>
<keyword evidence="14" id="KW-1185">Reference proteome</keyword>
<dbReference type="InterPro" id="IPR035684">
    <property type="entry name" value="ArgRS_core"/>
</dbReference>
<evidence type="ECO:0000259" key="11">
    <source>
        <dbReference type="SMART" id="SM00836"/>
    </source>
</evidence>
<dbReference type="PROSITE" id="PS00178">
    <property type="entry name" value="AA_TRNA_LIGASE_I"/>
    <property type="match status" value="1"/>
</dbReference>
<feature type="domain" description="DALR anticodon binding" evidence="11">
    <location>
        <begin position="506"/>
        <end position="621"/>
    </location>
</feature>
<evidence type="ECO:0000256" key="2">
    <source>
        <dbReference type="ARBA" id="ARBA00012837"/>
    </source>
</evidence>
<keyword evidence="6 10" id="KW-0648">Protein biosynthesis</keyword>
<dbReference type="EMBL" id="CAXHTA020000021">
    <property type="protein sequence ID" value="CAL5229883.1"/>
    <property type="molecule type" value="Genomic_DNA"/>
</dbReference>
<dbReference type="PRINTS" id="PR01038">
    <property type="entry name" value="TRNASYNTHARG"/>
</dbReference>
<dbReference type="InterPro" id="IPR001412">
    <property type="entry name" value="aa-tRNA-synth_I_CS"/>
</dbReference>
<dbReference type="EC" id="6.1.1.19" evidence="2"/>
<evidence type="ECO:0000256" key="8">
    <source>
        <dbReference type="ARBA" id="ARBA00033033"/>
    </source>
</evidence>
<feature type="domain" description="Arginyl tRNA synthetase N-terminal" evidence="12">
    <location>
        <begin position="21"/>
        <end position="110"/>
    </location>
</feature>
<evidence type="ECO:0000256" key="9">
    <source>
        <dbReference type="ARBA" id="ARBA00049339"/>
    </source>
</evidence>
<dbReference type="SUPFAM" id="SSF55190">
    <property type="entry name" value="Arginyl-tRNA synthetase (ArgRS), N-terminal 'additional' domain"/>
    <property type="match status" value="1"/>
</dbReference>
<reference evidence="13 14" key="1">
    <citation type="submission" date="2024-06" db="EMBL/GenBank/DDBJ databases">
        <authorList>
            <person name="Kraege A."/>
            <person name="Thomma B."/>
        </authorList>
    </citation>
    <scope>NUCLEOTIDE SEQUENCE [LARGE SCALE GENOMIC DNA]</scope>
</reference>
<dbReference type="NCBIfam" id="TIGR00456">
    <property type="entry name" value="argS"/>
    <property type="match status" value="1"/>
</dbReference>
<dbReference type="SMART" id="SM01016">
    <property type="entry name" value="Arg_tRNA_synt_N"/>
    <property type="match status" value="1"/>
</dbReference>
<dbReference type="PANTHER" id="PTHR11956">
    <property type="entry name" value="ARGINYL-TRNA SYNTHETASE"/>
    <property type="match status" value="1"/>
</dbReference>
<dbReference type="CDD" id="cd00671">
    <property type="entry name" value="ArgRS_core"/>
    <property type="match status" value="1"/>
</dbReference>
<dbReference type="Pfam" id="PF00750">
    <property type="entry name" value="tRNA-synt_1d"/>
    <property type="match status" value="2"/>
</dbReference>
<evidence type="ECO:0000313" key="13">
    <source>
        <dbReference type="EMBL" id="CAL5229883.1"/>
    </source>
</evidence>
<dbReference type="SUPFAM" id="SSF52374">
    <property type="entry name" value="Nucleotidylyl transferase"/>
    <property type="match status" value="1"/>
</dbReference>
<comment type="caution">
    <text evidence="13">The sequence shown here is derived from an EMBL/GenBank/DDBJ whole genome shotgun (WGS) entry which is preliminary data.</text>
</comment>
<protein>
    <recommendedName>
        <fullName evidence="2">arginine--tRNA ligase</fullName>
        <ecNumber evidence="2">6.1.1.19</ecNumber>
    </recommendedName>
    <alternativeName>
        <fullName evidence="8">Arginyl-tRNA synthetase</fullName>
    </alternativeName>
</protein>
<accession>A0ABP1GHX6</accession>
<dbReference type="InterPro" id="IPR008909">
    <property type="entry name" value="DALR_anticod-bd"/>
</dbReference>
<name>A0ABP1GHX6_9CHLO</name>
<comment type="similarity">
    <text evidence="1 10">Belongs to the class-I aminoacyl-tRNA synthetase family.</text>
</comment>
<organism evidence="13 14">
    <name type="scientific">Coccomyxa viridis</name>
    <dbReference type="NCBI Taxonomy" id="1274662"/>
    <lineage>
        <taxon>Eukaryota</taxon>
        <taxon>Viridiplantae</taxon>
        <taxon>Chlorophyta</taxon>
        <taxon>core chlorophytes</taxon>
        <taxon>Trebouxiophyceae</taxon>
        <taxon>Trebouxiophyceae incertae sedis</taxon>
        <taxon>Coccomyxaceae</taxon>
        <taxon>Coccomyxa</taxon>
    </lineage>
</organism>
<dbReference type="Gene3D" id="1.10.730.10">
    <property type="entry name" value="Isoleucyl-tRNA Synthetase, Domain 1"/>
    <property type="match status" value="1"/>
</dbReference>
<keyword evidence="3 10" id="KW-0436">Ligase</keyword>
<evidence type="ECO:0000313" key="14">
    <source>
        <dbReference type="Proteomes" id="UP001497392"/>
    </source>
</evidence>
<comment type="catalytic activity">
    <reaction evidence="9">
        <text>tRNA(Arg) + L-arginine + ATP = L-arginyl-tRNA(Arg) + AMP + diphosphate</text>
        <dbReference type="Rhea" id="RHEA:20301"/>
        <dbReference type="Rhea" id="RHEA-COMP:9658"/>
        <dbReference type="Rhea" id="RHEA-COMP:9673"/>
        <dbReference type="ChEBI" id="CHEBI:30616"/>
        <dbReference type="ChEBI" id="CHEBI:32682"/>
        <dbReference type="ChEBI" id="CHEBI:33019"/>
        <dbReference type="ChEBI" id="CHEBI:78442"/>
        <dbReference type="ChEBI" id="CHEBI:78513"/>
        <dbReference type="ChEBI" id="CHEBI:456215"/>
        <dbReference type="EC" id="6.1.1.19"/>
    </reaction>
</comment>
<evidence type="ECO:0000256" key="6">
    <source>
        <dbReference type="ARBA" id="ARBA00022917"/>
    </source>
</evidence>
<evidence type="ECO:0000256" key="7">
    <source>
        <dbReference type="ARBA" id="ARBA00023146"/>
    </source>
</evidence>
<evidence type="ECO:0000256" key="10">
    <source>
        <dbReference type="RuleBase" id="RU363038"/>
    </source>
</evidence>
<gene>
    <name evidence="13" type="primary">g13297</name>
    <name evidence="13" type="ORF">VP750_LOCUS11789</name>
</gene>